<dbReference type="GO" id="GO:0005634">
    <property type="term" value="C:nucleus"/>
    <property type="evidence" value="ECO:0007669"/>
    <property type="project" value="UniProtKB-SubCell"/>
</dbReference>
<dbReference type="HOGENOM" id="CLU_340499_0_0_1"/>
<proteinExistence type="inferred from homology"/>
<dbReference type="GO" id="GO:0003700">
    <property type="term" value="F:DNA-binding transcription factor activity"/>
    <property type="evidence" value="ECO:0007669"/>
    <property type="project" value="InterPro"/>
</dbReference>
<dbReference type="OMA" id="CEVGMSA"/>
<keyword evidence="7" id="KW-1185">Reference proteome</keyword>
<dbReference type="Proteomes" id="UP000017836">
    <property type="component" value="Unassembled WGS sequence"/>
</dbReference>
<name>W1P6J9_AMBTC</name>
<comment type="subcellular location">
    <subcellularLocation>
        <location evidence="1">Nucleus</location>
    </subcellularLocation>
</comment>
<dbReference type="Pfam" id="PF03638">
    <property type="entry name" value="TCR"/>
    <property type="match status" value="2"/>
</dbReference>
<dbReference type="InterPro" id="IPR033467">
    <property type="entry name" value="Tesmin/TSO1-like_CXC"/>
</dbReference>
<evidence type="ECO:0000313" key="7">
    <source>
        <dbReference type="Proteomes" id="UP000017836"/>
    </source>
</evidence>
<organism evidence="6 7">
    <name type="scientific">Amborella trichopoda</name>
    <dbReference type="NCBI Taxonomy" id="13333"/>
    <lineage>
        <taxon>Eukaryota</taxon>
        <taxon>Viridiplantae</taxon>
        <taxon>Streptophyta</taxon>
        <taxon>Embryophyta</taxon>
        <taxon>Tracheophyta</taxon>
        <taxon>Spermatophyta</taxon>
        <taxon>Magnoliopsida</taxon>
        <taxon>Amborellales</taxon>
        <taxon>Amborellaceae</taxon>
        <taxon>Amborella</taxon>
    </lineage>
</organism>
<dbReference type="STRING" id="13333.W1P6J9"/>
<dbReference type="InterPro" id="IPR044522">
    <property type="entry name" value="TSO1-like"/>
</dbReference>
<feature type="domain" description="CRC" evidence="5">
    <location>
        <begin position="470"/>
        <end position="595"/>
    </location>
</feature>
<dbReference type="PANTHER" id="PTHR46159">
    <property type="entry name" value="PROTEIN TESMIN/TSO1-LIKE CXC 2"/>
    <property type="match status" value="1"/>
</dbReference>
<dbReference type="SMART" id="SM01114">
    <property type="entry name" value="CXC"/>
    <property type="match status" value="2"/>
</dbReference>
<evidence type="ECO:0000313" key="6">
    <source>
        <dbReference type="EMBL" id="ERN03553.1"/>
    </source>
</evidence>
<dbReference type="EMBL" id="KI394353">
    <property type="protein sequence ID" value="ERN03553.1"/>
    <property type="molecule type" value="Genomic_DNA"/>
</dbReference>
<feature type="compositionally biased region" description="Basic and acidic residues" evidence="4">
    <location>
        <begin position="76"/>
        <end position="92"/>
    </location>
</feature>
<comment type="similarity">
    <text evidence="2">Belongs to the lin-54 family.</text>
</comment>
<gene>
    <name evidence="6" type="ORF">AMTR_s00042p00022530</name>
</gene>
<protein>
    <recommendedName>
        <fullName evidence="5">CRC domain-containing protein</fullName>
    </recommendedName>
</protein>
<dbReference type="PROSITE" id="PS51634">
    <property type="entry name" value="CRC"/>
    <property type="match status" value="1"/>
</dbReference>
<evidence type="ECO:0000256" key="4">
    <source>
        <dbReference type="SAM" id="MobiDB-lite"/>
    </source>
</evidence>
<keyword evidence="3" id="KW-0539">Nucleus</keyword>
<accession>W1P6J9</accession>
<evidence type="ECO:0000259" key="5">
    <source>
        <dbReference type="PROSITE" id="PS51634"/>
    </source>
</evidence>
<sequence length="834" mass="92383">MNKIDHNIEEYLAEYVEEETHIIESTQALTIDDNRTHLVVASTICEIAKVLQGVPAASTSFSLACVPDQKVHMGEEIKRSPVLDKNGKKEEITSSTYGQKNDAEHDGKCSGMVSEETMKQLVTSSHELEADTWHNYHLMDCANSTLNSLLSNNGEHGNSAWDCSQSEHFLKFLKLHCVEGQQHHDWHCTPQLLPKSNYDMYIHAAAYPGSKWRVIQNDELGRECIPVMHKDDSQHQRGMRRRLQLENPEARGKSLGASCNPWNPPKNASLTSPSPTPVDIDSGSLSHDGRNYIPVSKKQVSMLASPNPSFSMNRTQELNLDNMGKAGNSGNPSMPSGIGLHLNNIGNPVNATMQFTPHEYCASSGSVLFHSEGPNVDFPSNVVSSVTGNSKMAEHGFRAGRVVADNASLQSLPLDVKPLYSYLQYLKHSSNPHEIMISVPQGASGLGMELHISPQMKRRRATDVLENKDCKRCCHCKKSECLKLYCECFASGTFCGETCSCLECFNRPEYEEKCCEKRKSIVIRNPMAFDPKIVMRSTARPQSTGETNDTSASARHKRGCNCKKSSCTKKYCECYQAKVGCSDGCRCDGCENTFGKKGFVEVDIEDKNGGFKEPLEEKPEMVEYRNAHQLHPNVSTSTPFSQYSSHGRALPNSQYLARRHLSSQDHEIFDHPFFHGGPWVSPNGDKVIDMRTPTPLTYLSSQFSSSAGSSDNIKRSSGTQLRHCDGYLTQGLCQGVSSPDTPVPCVDKPRTNIGSSQLFEEGTIDMQKNADFPSKVVKATSPNQKHISSPHPRLQELGTLDSPSEPRSGRRYICHMGTPFPPLIPESKDEGSEK</sequence>
<feature type="region of interest" description="Disordered" evidence="4">
    <location>
        <begin position="249"/>
        <end position="287"/>
    </location>
</feature>
<feature type="region of interest" description="Disordered" evidence="4">
    <location>
        <begin position="780"/>
        <end position="834"/>
    </location>
</feature>
<dbReference type="InterPro" id="IPR005172">
    <property type="entry name" value="CRC"/>
</dbReference>
<evidence type="ECO:0000256" key="2">
    <source>
        <dbReference type="ARBA" id="ARBA00007267"/>
    </source>
</evidence>
<dbReference type="Gramene" id="ERN03553">
    <property type="protein sequence ID" value="ERN03553"/>
    <property type="gene ID" value="AMTR_s00042p00022530"/>
</dbReference>
<feature type="region of interest" description="Disordered" evidence="4">
    <location>
        <begin position="76"/>
        <end position="107"/>
    </location>
</feature>
<evidence type="ECO:0000256" key="1">
    <source>
        <dbReference type="ARBA" id="ARBA00004123"/>
    </source>
</evidence>
<dbReference type="PANTHER" id="PTHR46159:SF6">
    <property type="entry name" value="OS12G0605300 PROTEIN"/>
    <property type="match status" value="1"/>
</dbReference>
<reference evidence="7" key="1">
    <citation type="journal article" date="2013" name="Science">
        <title>The Amborella genome and the evolution of flowering plants.</title>
        <authorList>
            <consortium name="Amborella Genome Project"/>
        </authorList>
    </citation>
    <scope>NUCLEOTIDE SEQUENCE [LARGE SCALE GENOMIC DNA]</scope>
</reference>
<dbReference type="AlphaFoldDB" id="W1P6J9"/>
<evidence type="ECO:0000256" key="3">
    <source>
        <dbReference type="ARBA" id="ARBA00023242"/>
    </source>
</evidence>
<dbReference type="eggNOG" id="KOG1171">
    <property type="taxonomic scope" value="Eukaryota"/>
</dbReference>